<accession>A0A9D4Z6R8</accession>
<name>A0A9D4Z6R8_ADICA</name>
<evidence type="ECO:0000256" key="5">
    <source>
        <dbReference type="ARBA" id="ARBA00022989"/>
    </source>
</evidence>
<comment type="subcellular location">
    <subcellularLocation>
        <location evidence="1 7">Endoplasmic reticulum membrane</location>
        <topology evidence="1 7">Multi-pass membrane protein</topology>
    </subcellularLocation>
</comment>
<dbReference type="GO" id="GO:0006506">
    <property type="term" value="P:GPI anchor biosynthetic process"/>
    <property type="evidence" value="ECO:0007669"/>
    <property type="project" value="TreeGrafter"/>
</dbReference>
<keyword evidence="6 7" id="KW-0472">Membrane</keyword>
<protein>
    <recommendedName>
        <fullName evidence="7">Dolichol-phosphate mannosyltransferase subunit 3</fullName>
    </recommendedName>
</protein>
<evidence type="ECO:0000256" key="4">
    <source>
        <dbReference type="ARBA" id="ARBA00022824"/>
    </source>
</evidence>
<evidence type="ECO:0000256" key="6">
    <source>
        <dbReference type="ARBA" id="ARBA00023136"/>
    </source>
</evidence>
<dbReference type="Pfam" id="PF08285">
    <property type="entry name" value="DPM3"/>
    <property type="match status" value="1"/>
</dbReference>
<evidence type="ECO:0000256" key="1">
    <source>
        <dbReference type="ARBA" id="ARBA00004477"/>
    </source>
</evidence>
<feature type="transmembrane region" description="Helical" evidence="7">
    <location>
        <begin position="96"/>
        <end position="123"/>
    </location>
</feature>
<dbReference type="InterPro" id="IPR013174">
    <property type="entry name" value="DPM3"/>
</dbReference>
<dbReference type="AlphaFoldDB" id="A0A9D4Z6R8"/>
<comment type="function">
    <text evidence="7">Stabilizer subunit of the dolichol-phosphate mannose (DPM) synthase complex; tethers catalytic subunit to the ER.</text>
</comment>
<dbReference type="PANTHER" id="PTHR16433">
    <property type="entry name" value="DOLICHOL-PHOSPHATE MANNOSYLTRANSFERASE SUBUNIT 3"/>
    <property type="match status" value="1"/>
</dbReference>
<keyword evidence="5 7" id="KW-1133">Transmembrane helix</keyword>
<organism evidence="8 9">
    <name type="scientific">Adiantum capillus-veneris</name>
    <name type="common">Maidenhair fern</name>
    <dbReference type="NCBI Taxonomy" id="13818"/>
    <lineage>
        <taxon>Eukaryota</taxon>
        <taxon>Viridiplantae</taxon>
        <taxon>Streptophyta</taxon>
        <taxon>Embryophyta</taxon>
        <taxon>Tracheophyta</taxon>
        <taxon>Polypodiopsida</taxon>
        <taxon>Polypodiidae</taxon>
        <taxon>Polypodiales</taxon>
        <taxon>Pteridineae</taxon>
        <taxon>Pteridaceae</taxon>
        <taxon>Vittarioideae</taxon>
        <taxon>Adiantum</taxon>
    </lineage>
</organism>
<dbReference type="OrthoDB" id="2014333at2759"/>
<comment type="caution">
    <text evidence="8">The sequence shown here is derived from an EMBL/GenBank/DDBJ whole genome shotgun (WGS) entry which is preliminary data.</text>
</comment>
<dbReference type="GO" id="GO:0033185">
    <property type="term" value="C:dolichol-phosphate-mannose synthase complex"/>
    <property type="evidence" value="ECO:0007669"/>
    <property type="project" value="TreeGrafter"/>
</dbReference>
<feature type="transmembrane region" description="Helical" evidence="7">
    <location>
        <begin position="67"/>
        <end position="84"/>
    </location>
</feature>
<evidence type="ECO:0000256" key="7">
    <source>
        <dbReference type="RuleBase" id="RU365085"/>
    </source>
</evidence>
<dbReference type="EMBL" id="JABFUD020000022">
    <property type="protein sequence ID" value="KAI5062692.1"/>
    <property type="molecule type" value="Genomic_DNA"/>
</dbReference>
<dbReference type="Proteomes" id="UP000886520">
    <property type="component" value="Chromosome 22"/>
</dbReference>
<comment type="subunit">
    <text evidence="7">Component of the dolichol-phosphate mannose (DPM) synthase complex.</text>
</comment>
<evidence type="ECO:0000256" key="3">
    <source>
        <dbReference type="ARBA" id="ARBA00022692"/>
    </source>
</evidence>
<dbReference type="PANTHER" id="PTHR16433:SF0">
    <property type="entry name" value="DOLICHOL-PHOSPHATE MANNOSYLTRANSFERASE SUBUNIT 3"/>
    <property type="match status" value="1"/>
</dbReference>
<evidence type="ECO:0000256" key="2">
    <source>
        <dbReference type="ARBA" id="ARBA00010430"/>
    </source>
</evidence>
<evidence type="ECO:0000313" key="8">
    <source>
        <dbReference type="EMBL" id="KAI5062692.1"/>
    </source>
</evidence>
<sequence>MQWRRSCKSKSCARALLHPSSSLASLSCHIFLPRPLPQLRAHSADLPGSTGQAAANSLYKEHVMKQVWRLCTLALAALALWIALLNQQPPLFPQQIILTLPLYAVVVLGCYGLAMVGYGLMVFPTCPQEAVLLQKDIAEAKEFLQRNQIDIFRS</sequence>
<gene>
    <name evidence="8" type="ORF">GOP47_0023231</name>
</gene>
<keyword evidence="3 7" id="KW-0812">Transmembrane</keyword>
<dbReference type="GO" id="GO:0005789">
    <property type="term" value="C:endoplasmic reticulum membrane"/>
    <property type="evidence" value="ECO:0007669"/>
    <property type="project" value="UniProtKB-SubCell"/>
</dbReference>
<reference evidence="8" key="1">
    <citation type="submission" date="2021-01" db="EMBL/GenBank/DDBJ databases">
        <title>Adiantum capillus-veneris genome.</title>
        <authorList>
            <person name="Fang Y."/>
            <person name="Liao Q."/>
        </authorList>
    </citation>
    <scope>NUCLEOTIDE SEQUENCE</scope>
    <source>
        <strain evidence="8">H3</strain>
        <tissue evidence="8">Leaf</tissue>
    </source>
</reference>
<comment type="similarity">
    <text evidence="2 7">Belongs to the DPM3 family.</text>
</comment>
<keyword evidence="4 7" id="KW-0256">Endoplasmic reticulum</keyword>
<proteinExistence type="inferred from homology"/>
<comment type="pathway">
    <text evidence="7">Protein modification; protein glycosylation.</text>
</comment>
<keyword evidence="9" id="KW-1185">Reference proteome</keyword>
<dbReference type="PROSITE" id="PS51257">
    <property type="entry name" value="PROKAR_LIPOPROTEIN"/>
    <property type="match status" value="1"/>
</dbReference>
<evidence type="ECO:0000313" key="9">
    <source>
        <dbReference type="Proteomes" id="UP000886520"/>
    </source>
</evidence>